<dbReference type="eggNOG" id="ENOG502Z9QT">
    <property type="taxonomic scope" value="Bacteria"/>
</dbReference>
<gene>
    <name evidence="2" type="ORF">SAMN05444350_109123</name>
</gene>
<evidence type="ECO:0000256" key="1">
    <source>
        <dbReference type="SAM" id="SignalP"/>
    </source>
</evidence>
<organism evidence="2 3">
    <name type="scientific">Bacteroides stercorirosoris</name>
    <dbReference type="NCBI Taxonomy" id="871324"/>
    <lineage>
        <taxon>Bacteria</taxon>
        <taxon>Pseudomonadati</taxon>
        <taxon>Bacteroidota</taxon>
        <taxon>Bacteroidia</taxon>
        <taxon>Bacteroidales</taxon>
        <taxon>Bacteroidaceae</taxon>
        <taxon>Bacteroides</taxon>
    </lineage>
</organism>
<evidence type="ECO:0000313" key="3">
    <source>
        <dbReference type="Proteomes" id="UP000184192"/>
    </source>
</evidence>
<dbReference type="EMBL" id="FQZN01000009">
    <property type="protein sequence ID" value="SHI85425.1"/>
    <property type="molecule type" value="Genomic_DNA"/>
</dbReference>
<evidence type="ECO:0000313" key="2">
    <source>
        <dbReference type="EMBL" id="SHI85425.1"/>
    </source>
</evidence>
<accession>A0A1M6EIU9</accession>
<feature type="chain" id="PRO_5013110491" evidence="1">
    <location>
        <begin position="25"/>
        <end position="582"/>
    </location>
</feature>
<dbReference type="AlphaFoldDB" id="A0A1M6EIU9"/>
<reference evidence="3" key="1">
    <citation type="submission" date="2016-11" db="EMBL/GenBank/DDBJ databases">
        <authorList>
            <person name="Varghese N."/>
            <person name="Submissions S."/>
        </authorList>
    </citation>
    <scope>NUCLEOTIDE SEQUENCE [LARGE SCALE GENOMIC DNA]</scope>
    <source>
        <strain evidence="3">DSM 26884</strain>
    </source>
</reference>
<feature type="signal peptide" evidence="1">
    <location>
        <begin position="1"/>
        <end position="24"/>
    </location>
</feature>
<name>A0A1M6EIU9_9BACE</name>
<sequence>MIKPHLKKWLAISLLAASFSTLQGQSVPQDYIVMDMVHHNPGEPMTETSFREPAKLAAYGYNGMVINEFKFPQCALTFDKFDKRIFPKGSEEREWALSLQKEIRQQIRDCHKQGLKCYYFTDIIVLPKRLVELYKSEICDESGKISFRKEKTWEIHRLMLRELFNTFPEMDGLVIRTGETYTHNIPYHMGNGPVDYKKAYDESIQTHIRLMNLLREEVCVRRNKQIIYRTWDFGFFHIRPDYYMAVTEQVPVHPNLYIAIKHTNGDYFRTYPFNKTLTLGKHKQIVEVQCQREYEGKGAYPNYIAAGVIDGFEEYKGKPTPRCLNDIKTDSLFRGVWTWSRGGGWSGPFLKNELWCDLNAYVMSKWAQNPSRPEAEIFDEYADKIGITPETRPYFRRLSLLSADAIIRGRGSLIHKLAATWTRDEIIGGVPRQRSMFDDIYQKNLVEEALYEKKLATALWQEIEDLAQRVRCSDTATEHYIRTSARYGYLLYAIMEQGWIINLRGYLYETKQYPVDQSAIRLAIEKYDALWKEFRKFKDRNTDCATLYFDHLGEYTYGYNAQTGANGMGDSVDHYRKVFGME</sequence>
<dbReference type="InterPro" id="IPR017853">
    <property type="entry name" value="GH"/>
</dbReference>
<dbReference type="SUPFAM" id="SSF51445">
    <property type="entry name" value="(Trans)glycosidases"/>
    <property type="match status" value="1"/>
</dbReference>
<protein>
    <submittedName>
        <fullName evidence="2">Uncharacterized protein</fullName>
    </submittedName>
</protein>
<keyword evidence="3" id="KW-1185">Reference proteome</keyword>
<dbReference type="Proteomes" id="UP000184192">
    <property type="component" value="Unassembled WGS sequence"/>
</dbReference>
<dbReference type="RefSeq" id="WP_073313394.1">
    <property type="nucleotide sequence ID" value="NZ_FQZN01000009.1"/>
</dbReference>
<proteinExistence type="predicted"/>
<keyword evidence="1" id="KW-0732">Signal</keyword>
<dbReference type="GeneID" id="92711946"/>